<name>A0A0G0UMG0_9BACT</name>
<keyword evidence="2" id="KW-0812">Transmembrane</keyword>
<feature type="region of interest" description="Disordered" evidence="1">
    <location>
        <begin position="131"/>
        <end position="167"/>
    </location>
</feature>
<evidence type="ECO:0000313" key="4">
    <source>
        <dbReference type="Proteomes" id="UP000034275"/>
    </source>
</evidence>
<dbReference type="Proteomes" id="UP000034275">
    <property type="component" value="Unassembled WGS sequence"/>
</dbReference>
<accession>A0A0G0UMG0</accession>
<evidence type="ECO:0000256" key="2">
    <source>
        <dbReference type="SAM" id="Phobius"/>
    </source>
</evidence>
<dbReference type="EMBL" id="LCAL01000021">
    <property type="protein sequence ID" value="KKR89963.1"/>
    <property type="molecule type" value="Genomic_DNA"/>
</dbReference>
<dbReference type="PATRIC" id="fig|1618593.3.peg.384"/>
<sequence length="227" mass="22470">MEQNNRPNFNIVTTTKSDKSIKKGLIIGALVVLFLAISIPAGVYLVRQQQDIREKAEEALVCPAAEACPVAGEPALLRSCSSIGSGQAPQDFSCSSISNVGVTASCGAVSYCCPSLGASWTTDLTLCATPSPTPTVTPTPTLTATSTATGSATASPSATASATPTTAAAATATPTSAAGLAATATPTANASSSATPMPIPATGTDWPTLVGAGLGILVIIGSILLIF</sequence>
<feature type="transmembrane region" description="Helical" evidence="2">
    <location>
        <begin position="25"/>
        <end position="46"/>
    </location>
</feature>
<keyword evidence="2" id="KW-0472">Membrane</keyword>
<feature type="transmembrane region" description="Helical" evidence="2">
    <location>
        <begin position="206"/>
        <end position="226"/>
    </location>
</feature>
<feature type="compositionally biased region" description="Low complexity" evidence="1">
    <location>
        <begin position="138"/>
        <end position="167"/>
    </location>
</feature>
<dbReference type="AlphaFoldDB" id="A0A0G0UMG0"/>
<comment type="caution">
    <text evidence="3">The sequence shown here is derived from an EMBL/GenBank/DDBJ whole genome shotgun (WGS) entry which is preliminary data.</text>
</comment>
<evidence type="ECO:0000313" key="3">
    <source>
        <dbReference type="EMBL" id="KKR89963.1"/>
    </source>
</evidence>
<protein>
    <submittedName>
        <fullName evidence="3">Uncharacterized protein</fullName>
    </submittedName>
</protein>
<evidence type="ECO:0000256" key="1">
    <source>
        <dbReference type="SAM" id="MobiDB-lite"/>
    </source>
</evidence>
<keyword evidence="2" id="KW-1133">Transmembrane helix</keyword>
<proteinExistence type="predicted"/>
<reference evidence="3 4" key="1">
    <citation type="journal article" date="2015" name="Nature">
        <title>rRNA introns, odd ribosomes, and small enigmatic genomes across a large radiation of phyla.</title>
        <authorList>
            <person name="Brown C.T."/>
            <person name="Hug L.A."/>
            <person name="Thomas B.C."/>
            <person name="Sharon I."/>
            <person name="Castelle C.J."/>
            <person name="Singh A."/>
            <person name="Wilkins M.J."/>
            <person name="Williams K.H."/>
            <person name="Banfield J.F."/>
        </authorList>
    </citation>
    <scope>NUCLEOTIDE SEQUENCE [LARGE SCALE GENOMIC DNA]</scope>
</reference>
<organism evidence="3 4">
    <name type="scientific">Candidatus Woesebacteria bacterium GW2011_GWD1_41_12</name>
    <dbReference type="NCBI Taxonomy" id="1618593"/>
    <lineage>
        <taxon>Bacteria</taxon>
        <taxon>Candidatus Woeseibacteriota</taxon>
    </lineage>
</organism>
<gene>
    <name evidence="3" type="ORF">UU39_C0021G0005</name>
</gene>